<dbReference type="Proteomes" id="UP000003836">
    <property type="component" value="Unassembled WGS sequence"/>
</dbReference>
<keyword evidence="1" id="KW-0614">Plasmid</keyword>
<dbReference type="Proteomes" id="UP000030071">
    <property type="component" value="Plasmid p123"/>
</dbReference>
<evidence type="ECO:0000313" key="4">
    <source>
        <dbReference type="Proteomes" id="UP000030071"/>
    </source>
</evidence>
<proteinExistence type="predicted"/>
<dbReference type="PATRIC" id="fig|1051646.9.peg.4713"/>
<evidence type="ECO:0000313" key="1">
    <source>
        <dbReference type="EMBL" id="AIW17327.1"/>
    </source>
</evidence>
<dbReference type="HOGENOM" id="CLU_2497047_0_0_6"/>
<dbReference type="EMBL" id="CP009357">
    <property type="protein sequence ID" value="AIW17327.1"/>
    <property type="molecule type" value="Genomic_DNA"/>
</dbReference>
<name>F9TDJ6_9VIBR</name>
<organism evidence="1 4">
    <name type="scientific">Vibrio tubiashii ATCC 19109</name>
    <dbReference type="NCBI Taxonomy" id="1051646"/>
    <lineage>
        <taxon>Bacteria</taxon>
        <taxon>Pseudomonadati</taxon>
        <taxon>Pseudomonadota</taxon>
        <taxon>Gammaproteobacteria</taxon>
        <taxon>Vibrionales</taxon>
        <taxon>Vibrionaceae</taxon>
        <taxon>Vibrio</taxon>
        <taxon>Vibrio oreintalis group</taxon>
    </lineage>
</organism>
<evidence type="ECO:0000313" key="3">
    <source>
        <dbReference type="Proteomes" id="UP000003836"/>
    </source>
</evidence>
<dbReference type="KEGG" id="vtu:IX91_24990"/>
<reference evidence="2" key="1">
    <citation type="submission" date="2011-08" db="EMBL/GenBank/DDBJ databases">
        <authorList>
            <person name="Hoffman M."/>
            <person name="Strain E.A."/>
            <person name="Brown E."/>
            <person name="Allard M.W."/>
        </authorList>
    </citation>
    <scope>NUCLEOTIDE SEQUENCE</scope>
    <source>
        <strain evidence="2">ATCC 19109</strain>
    </source>
</reference>
<dbReference type="EMBL" id="AFWI01000216">
    <property type="protein sequence ID" value="EGU46827.1"/>
    <property type="molecule type" value="Genomic_DNA"/>
</dbReference>
<sequence>MPKENKPNWPTPVPSGRYEPGLCVSKLSAQQKNSLWLHLKSQHPQKAMEITEIMNDPIVSSLMRTFDGSLVIEREFVPESLLSLLE</sequence>
<geneLocation type="plasmid" evidence="1 4">
    <name>p123</name>
</geneLocation>
<accession>F9TDJ6</accession>
<reference evidence="2 3" key="2">
    <citation type="journal article" date="2012" name="Int. J. Syst. Evol. Microbiol.">
        <title>Vibrio caribbeanicus sp. nov., isolated from the marine sponge Scleritoderma cyanea.</title>
        <authorList>
            <person name="Hoffmann M."/>
            <person name="Monday S.R."/>
            <person name="Allard M.W."/>
            <person name="Strain E.A."/>
            <person name="Whittaker P."/>
            <person name="Naum M."/>
            <person name="McCarthy P.J."/>
            <person name="Lopez J.V."/>
            <person name="Fischer M."/>
            <person name="Brown E.W."/>
        </authorList>
    </citation>
    <scope>NUCLEOTIDE SEQUENCE [LARGE SCALE GENOMIC DNA]</scope>
    <source>
        <strain evidence="2 3">ATCC 19109</strain>
    </source>
</reference>
<protein>
    <submittedName>
        <fullName evidence="1">Uncharacterized protein</fullName>
    </submittedName>
</protein>
<evidence type="ECO:0000313" key="2">
    <source>
        <dbReference type="EMBL" id="EGU46827.1"/>
    </source>
</evidence>
<keyword evidence="3" id="KW-1185">Reference proteome</keyword>
<dbReference type="AlphaFoldDB" id="F9TDJ6"/>
<reference evidence="1 4" key="3">
    <citation type="submission" date="2014-08" db="EMBL/GenBank/DDBJ databases">
        <title>First Complete Genome Sequence of the Shellfish Pathogen Vibrio tubiashii.</title>
        <authorList>
            <person name="Richards G.P."/>
            <person name="Needleman D.S."/>
            <person name="Watson M.A."/>
            <person name="Bono J.L."/>
        </authorList>
    </citation>
    <scope>NUCLEOTIDE SEQUENCE [LARGE SCALE GENOMIC DNA]</scope>
    <source>
        <strain evidence="1 4">ATCC 19109</strain>
        <plasmid evidence="1">p123</plasmid>
        <plasmid evidence="4">Plasmid p123</plasmid>
    </source>
</reference>
<gene>
    <name evidence="1" type="ORF">IX91_24990</name>
    <name evidence="2" type="ORF">VITU9109_10557</name>
</gene>
<dbReference type="eggNOG" id="ENOG502ZKE5">
    <property type="taxonomic scope" value="Bacteria"/>
</dbReference>